<evidence type="ECO:0000256" key="1">
    <source>
        <dbReference type="SAM" id="Phobius"/>
    </source>
</evidence>
<keyword evidence="1" id="KW-1133">Transmembrane helix</keyword>
<organism evidence="2 3">
    <name type="scientific">Providencia burhodogranariea DSM 19968</name>
    <dbReference type="NCBI Taxonomy" id="1141662"/>
    <lineage>
        <taxon>Bacteria</taxon>
        <taxon>Pseudomonadati</taxon>
        <taxon>Pseudomonadota</taxon>
        <taxon>Gammaproteobacteria</taxon>
        <taxon>Enterobacterales</taxon>
        <taxon>Morganellaceae</taxon>
        <taxon>Providencia</taxon>
    </lineage>
</organism>
<dbReference type="RefSeq" id="WP_008911121.1">
    <property type="nucleotide sequence ID" value="NZ_KB233222.1"/>
</dbReference>
<feature type="transmembrane region" description="Helical" evidence="1">
    <location>
        <begin position="6"/>
        <end position="23"/>
    </location>
</feature>
<dbReference type="Proteomes" id="UP000009336">
    <property type="component" value="Unassembled WGS sequence"/>
</dbReference>
<evidence type="ECO:0000313" key="2">
    <source>
        <dbReference type="EMBL" id="EKT63277.1"/>
    </source>
</evidence>
<feature type="transmembrane region" description="Helical" evidence="1">
    <location>
        <begin position="60"/>
        <end position="80"/>
    </location>
</feature>
<dbReference type="EMBL" id="AKKL01000015">
    <property type="protein sequence ID" value="EKT63277.1"/>
    <property type="molecule type" value="Genomic_DNA"/>
</dbReference>
<dbReference type="HOGENOM" id="CLU_125921_0_1_6"/>
<evidence type="ECO:0008006" key="4">
    <source>
        <dbReference type="Google" id="ProtNLM"/>
    </source>
</evidence>
<feature type="transmembrane region" description="Helical" evidence="1">
    <location>
        <begin position="35"/>
        <end position="54"/>
    </location>
</feature>
<dbReference type="OrthoDB" id="3034721at2"/>
<gene>
    <name evidence="2" type="ORF">OOA_05436</name>
</gene>
<dbReference type="PATRIC" id="fig|1141662.3.peg.1102"/>
<keyword evidence="1" id="KW-0472">Membrane</keyword>
<keyword evidence="3" id="KW-1185">Reference proteome</keyword>
<reference evidence="2 3" key="1">
    <citation type="journal article" date="2012" name="BMC Genomics">
        <title>Comparative genomics of bacteria in the genus Providencia isolated from wild Drosophila melanogaster.</title>
        <authorList>
            <person name="Galac M.R."/>
            <person name="Lazzaro B.P."/>
        </authorList>
    </citation>
    <scope>NUCLEOTIDE SEQUENCE [LARGE SCALE GENOMIC DNA]</scope>
    <source>
        <strain evidence="2 3">DSM 19968</strain>
    </source>
</reference>
<feature type="transmembrane region" description="Helical" evidence="1">
    <location>
        <begin position="101"/>
        <end position="120"/>
    </location>
</feature>
<dbReference type="AlphaFoldDB" id="K8X0W0"/>
<accession>K8X0W0</accession>
<feature type="transmembrane region" description="Helical" evidence="1">
    <location>
        <begin position="132"/>
        <end position="157"/>
    </location>
</feature>
<dbReference type="eggNOG" id="ENOG50315S9">
    <property type="taxonomic scope" value="Bacteria"/>
</dbReference>
<comment type="caution">
    <text evidence="2">The sequence shown here is derived from an EMBL/GenBank/DDBJ whole genome shotgun (WGS) entry which is preliminary data.</text>
</comment>
<evidence type="ECO:0000313" key="3">
    <source>
        <dbReference type="Proteomes" id="UP000009336"/>
    </source>
</evidence>
<proteinExistence type="predicted"/>
<sequence length="170" mass="18649">MTLMDIISQTPVFVWVILAWLIYRGINALQDREILLKRLFLLPLVFLILAGSAVAGQGELALVFMLPGLLVGGLIGRFCARRSQPLRAGSKPGSVIRPGSYSTLLLILFAFFTKFALISYGATHPKVQKQWLYNSVFGGISGVTAGLFWGLILTLVLPFQRQNKARSAAL</sequence>
<protein>
    <recommendedName>
        <fullName evidence="4">Transmembrane protein</fullName>
    </recommendedName>
</protein>
<dbReference type="STRING" id="1141662.OOA_05436"/>
<name>K8X0W0_9GAMM</name>
<keyword evidence="1" id="KW-0812">Transmembrane</keyword>